<sequence>MARQTILKKGNRTNTSYRYATANAQRGRIYNTRPLVYVDDDINSTIALTPASCLTLNTNNGIPKVNSDEDTDSTNLDNPSSAHNLLQIWKKGQWILNTFWKIWKDEYLLSLRERKRTRLKEHRIESPFVPKVEDVTLIKDNVPVGAG</sequence>
<evidence type="ECO:0000313" key="3">
    <source>
        <dbReference type="Proteomes" id="UP000828390"/>
    </source>
</evidence>
<dbReference type="Pfam" id="PF18701">
    <property type="entry name" value="DUF5641"/>
    <property type="match status" value="1"/>
</dbReference>
<keyword evidence="3" id="KW-1185">Reference proteome</keyword>
<reference evidence="2" key="1">
    <citation type="journal article" date="2019" name="bioRxiv">
        <title>The Genome of the Zebra Mussel, Dreissena polymorpha: A Resource for Invasive Species Research.</title>
        <authorList>
            <person name="McCartney M.A."/>
            <person name="Auch B."/>
            <person name="Kono T."/>
            <person name="Mallez S."/>
            <person name="Zhang Y."/>
            <person name="Obille A."/>
            <person name="Becker A."/>
            <person name="Abrahante J.E."/>
            <person name="Garbe J."/>
            <person name="Badalamenti J.P."/>
            <person name="Herman A."/>
            <person name="Mangelson H."/>
            <person name="Liachko I."/>
            <person name="Sullivan S."/>
            <person name="Sone E.D."/>
            <person name="Koren S."/>
            <person name="Silverstein K.A.T."/>
            <person name="Beckman K.B."/>
            <person name="Gohl D.M."/>
        </authorList>
    </citation>
    <scope>NUCLEOTIDE SEQUENCE</scope>
    <source>
        <strain evidence="2">Duluth1</strain>
        <tissue evidence="2">Whole animal</tissue>
    </source>
</reference>
<dbReference type="AlphaFoldDB" id="A0A9D4DG34"/>
<proteinExistence type="predicted"/>
<reference evidence="2" key="2">
    <citation type="submission" date="2020-11" db="EMBL/GenBank/DDBJ databases">
        <authorList>
            <person name="McCartney M.A."/>
            <person name="Auch B."/>
            <person name="Kono T."/>
            <person name="Mallez S."/>
            <person name="Becker A."/>
            <person name="Gohl D.M."/>
            <person name="Silverstein K.A.T."/>
            <person name="Koren S."/>
            <person name="Bechman K.B."/>
            <person name="Herman A."/>
            <person name="Abrahante J.E."/>
            <person name="Garbe J."/>
        </authorList>
    </citation>
    <scope>NUCLEOTIDE SEQUENCE</scope>
    <source>
        <strain evidence="2">Duluth1</strain>
        <tissue evidence="2">Whole animal</tissue>
    </source>
</reference>
<accession>A0A9D4DG34</accession>
<gene>
    <name evidence="2" type="ORF">DPMN_182335</name>
</gene>
<dbReference type="EMBL" id="JAIWYP010000010">
    <property type="protein sequence ID" value="KAH3747900.1"/>
    <property type="molecule type" value="Genomic_DNA"/>
</dbReference>
<name>A0A9D4DG34_DREPO</name>
<feature type="domain" description="DUF5641" evidence="1">
    <location>
        <begin position="89"/>
        <end position="125"/>
    </location>
</feature>
<evidence type="ECO:0000259" key="1">
    <source>
        <dbReference type="Pfam" id="PF18701"/>
    </source>
</evidence>
<comment type="caution">
    <text evidence="2">The sequence shown here is derived from an EMBL/GenBank/DDBJ whole genome shotgun (WGS) entry which is preliminary data.</text>
</comment>
<organism evidence="2 3">
    <name type="scientific">Dreissena polymorpha</name>
    <name type="common">Zebra mussel</name>
    <name type="synonym">Mytilus polymorpha</name>
    <dbReference type="NCBI Taxonomy" id="45954"/>
    <lineage>
        <taxon>Eukaryota</taxon>
        <taxon>Metazoa</taxon>
        <taxon>Spiralia</taxon>
        <taxon>Lophotrochozoa</taxon>
        <taxon>Mollusca</taxon>
        <taxon>Bivalvia</taxon>
        <taxon>Autobranchia</taxon>
        <taxon>Heteroconchia</taxon>
        <taxon>Euheterodonta</taxon>
        <taxon>Imparidentia</taxon>
        <taxon>Neoheterodontei</taxon>
        <taxon>Myida</taxon>
        <taxon>Dreissenoidea</taxon>
        <taxon>Dreissenidae</taxon>
        <taxon>Dreissena</taxon>
    </lineage>
</organism>
<dbReference type="Proteomes" id="UP000828390">
    <property type="component" value="Unassembled WGS sequence"/>
</dbReference>
<protein>
    <recommendedName>
        <fullName evidence="1">DUF5641 domain-containing protein</fullName>
    </recommendedName>
</protein>
<evidence type="ECO:0000313" key="2">
    <source>
        <dbReference type="EMBL" id="KAH3747900.1"/>
    </source>
</evidence>
<dbReference type="PANTHER" id="PTHR47331">
    <property type="entry name" value="PHD-TYPE DOMAIN-CONTAINING PROTEIN"/>
    <property type="match status" value="1"/>
</dbReference>
<dbReference type="InterPro" id="IPR040676">
    <property type="entry name" value="DUF5641"/>
</dbReference>